<dbReference type="Proteomes" id="UP000807025">
    <property type="component" value="Unassembled WGS sequence"/>
</dbReference>
<dbReference type="InterPro" id="IPR036397">
    <property type="entry name" value="RNaseH_sf"/>
</dbReference>
<reference evidence="2" key="1">
    <citation type="submission" date="2020-11" db="EMBL/GenBank/DDBJ databases">
        <authorList>
            <consortium name="DOE Joint Genome Institute"/>
            <person name="Ahrendt S."/>
            <person name="Riley R."/>
            <person name="Andreopoulos W."/>
            <person name="Labutti K."/>
            <person name="Pangilinan J."/>
            <person name="Ruiz-Duenas F.J."/>
            <person name="Barrasa J.M."/>
            <person name="Sanchez-Garcia M."/>
            <person name="Camarero S."/>
            <person name="Miyauchi S."/>
            <person name="Serrano A."/>
            <person name="Linde D."/>
            <person name="Babiker R."/>
            <person name="Drula E."/>
            <person name="Ayuso-Fernandez I."/>
            <person name="Pacheco R."/>
            <person name="Padilla G."/>
            <person name="Ferreira P."/>
            <person name="Barriuso J."/>
            <person name="Kellner H."/>
            <person name="Castanera R."/>
            <person name="Alfaro M."/>
            <person name="Ramirez L."/>
            <person name="Pisabarro A.G."/>
            <person name="Kuo A."/>
            <person name="Tritt A."/>
            <person name="Lipzen A."/>
            <person name="He G."/>
            <person name="Yan M."/>
            <person name="Ng V."/>
            <person name="Cullen D."/>
            <person name="Martin F."/>
            <person name="Rosso M.-N."/>
            <person name="Henrissat B."/>
            <person name="Hibbett D."/>
            <person name="Martinez A.T."/>
            <person name="Grigoriev I.V."/>
        </authorList>
    </citation>
    <scope>NUCLEOTIDE SEQUENCE</scope>
    <source>
        <strain evidence="2">ATCC 90797</strain>
    </source>
</reference>
<keyword evidence="3" id="KW-1185">Reference proteome</keyword>
<accession>A0A9P6A6X3</accession>
<protein>
    <recommendedName>
        <fullName evidence="1">Piwi domain-containing protein</fullName>
    </recommendedName>
</protein>
<dbReference type="AlphaFoldDB" id="A0A9P6A6X3"/>
<comment type="caution">
    <text evidence="2">The sequence shown here is derived from an EMBL/GenBank/DDBJ whole genome shotgun (WGS) entry which is preliminary data.</text>
</comment>
<evidence type="ECO:0000313" key="2">
    <source>
        <dbReference type="EMBL" id="KAF9501260.1"/>
    </source>
</evidence>
<dbReference type="OrthoDB" id="10252740at2759"/>
<dbReference type="EMBL" id="MU154524">
    <property type="protein sequence ID" value="KAF9501260.1"/>
    <property type="molecule type" value="Genomic_DNA"/>
</dbReference>
<dbReference type="GO" id="GO:0003676">
    <property type="term" value="F:nucleic acid binding"/>
    <property type="evidence" value="ECO:0007669"/>
    <property type="project" value="InterPro"/>
</dbReference>
<name>A0A9P6A6X3_PLEER</name>
<organism evidence="2 3">
    <name type="scientific">Pleurotus eryngii</name>
    <name type="common">Boletus of the steppes</name>
    <dbReference type="NCBI Taxonomy" id="5323"/>
    <lineage>
        <taxon>Eukaryota</taxon>
        <taxon>Fungi</taxon>
        <taxon>Dikarya</taxon>
        <taxon>Basidiomycota</taxon>
        <taxon>Agaricomycotina</taxon>
        <taxon>Agaricomycetes</taxon>
        <taxon>Agaricomycetidae</taxon>
        <taxon>Agaricales</taxon>
        <taxon>Pleurotineae</taxon>
        <taxon>Pleurotaceae</taxon>
        <taxon>Pleurotus</taxon>
    </lineage>
</organism>
<dbReference type="InterPro" id="IPR003165">
    <property type="entry name" value="Piwi"/>
</dbReference>
<dbReference type="Gene3D" id="3.30.420.10">
    <property type="entry name" value="Ribonuclease H-like superfamily/Ribonuclease H"/>
    <property type="match status" value="1"/>
</dbReference>
<evidence type="ECO:0000259" key="1">
    <source>
        <dbReference type="Pfam" id="PF02171"/>
    </source>
</evidence>
<proteinExistence type="predicted"/>
<dbReference type="Pfam" id="PF02171">
    <property type="entry name" value="Piwi"/>
    <property type="match status" value="1"/>
</dbReference>
<evidence type="ECO:0000313" key="3">
    <source>
        <dbReference type="Proteomes" id="UP000807025"/>
    </source>
</evidence>
<gene>
    <name evidence="2" type="ORF">BDN71DRAFT_1439595</name>
</gene>
<feature type="domain" description="Piwi" evidence="1">
    <location>
        <begin position="6"/>
        <end position="50"/>
    </location>
</feature>
<sequence>MVAVTAFGLENSSGPATIMFFRDGVSEGEYSQVAMREIPAIQGMIKAANDMPTRTMCISWDRRCVASKHPAAEAEVNIHCRQQKLVCSRAAFYFDEASDAATSSSGKFRANSTLIPGKRGIGTSMEGS</sequence>